<evidence type="ECO:0000313" key="2">
    <source>
        <dbReference type="EMBL" id="MCC4618742.1"/>
    </source>
</evidence>
<feature type="region of interest" description="Disordered" evidence="1">
    <location>
        <begin position="80"/>
        <end position="109"/>
    </location>
</feature>
<comment type="caution">
    <text evidence="2">The sequence shown here is derived from an EMBL/GenBank/DDBJ whole genome shotgun (WGS) entry which is preliminary data.</text>
</comment>
<reference evidence="2 3" key="1">
    <citation type="submission" date="2021-10" db="EMBL/GenBank/DDBJ databases">
        <title>Genome sequencing of Xanthomonas strains from NCPPB.</title>
        <authorList>
            <person name="Hussein R."/>
            <person name="Harrison J."/>
            <person name="Studholme D.J."/>
            <person name="Vicente J."/>
            <person name="Grant M."/>
        </authorList>
    </citation>
    <scope>NUCLEOTIDE SEQUENCE [LARGE SCALE GENOMIC DNA]</scope>
    <source>
        <strain evidence="2 3">NCPPB 101</strain>
    </source>
</reference>
<feature type="compositionally biased region" description="Basic residues" evidence="1">
    <location>
        <begin position="86"/>
        <end position="96"/>
    </location>
</feature>
<dbReference type="Gene3D" id="3.90.1570.30">
    <property type="match status" value="1"/>
</dbReference>
<evidence type="ECO:0000313" key="3">
    <source>
        <dbReference type="Proteomes" id="UP001199206"/>
    </source>
</evidence>
<organism evidence="2 3">
    <name type="scientific">Xanthomonas cassavae CFBP 4642</name>
    <dbReference type="NCBI Taxonomy" id="1219375"/>
    <lineage>
        <taxon>Bacteria</taxon>
        <taxon>Pseudomonadati</taxon>
        <taxon>Pseudomonadota</taxon>
        <taxon>Gammaproteobacteria</taxon>
        <taxon>Lysobacterales</taxon>
        <taxon>Lysobacteraceae</taxon>
        <taxon>Xanthomonas</taxon>
    </lineage>
</organism>
<proteinExistence type="predicted"/>
<protein>
    <submittedName>
        <fullName evidence="2">Uncharacterized protein</fullName>
    </submittedName>
</protein>
<dbReference type="EMBL" id="JAJGQJ010000001">
    <property type="protein sequence ID" value="MCC4618742.1"/>
    <property type="molecule type" value="Genomic_DNA"/>
</dbReference>
<name>A0ABS8HDI1_9XANT</name>
<gene>
    <name evidence="2" type="ORF">LL965_01105</name>
</gene>
<dbReference type="Proteomes" id="UP001199206">
    <property type="component" value="Unassembled WGS sequence"/>
</dbReference>
<sequence>MHARHETEADTRANRIDPVLRDAGWGAMEGAQVHRELICPGRILGGGQRGTALSADYVLSYRGRRLAVIEAKRAGLGHTAGVARPRTMRRGCRRGSHIPPTGSAGVAST</sequence>
<accession>A0ABS8HDI1</accession>
<keyword evidence="3" id="KW-1185">Reference proteome</keyword>
<evidence type="ECO:0000256" key="1">
    <source>
        <dbReference type="SAM" id="MobiDB-lite"/>
    </source>
</evidence>